<sequence length="72" mass="7939">MEPESKNDDHDSAITNKAGFIQISPTREGPWTIMRLNYAAPAACWSSPANGYADHPLPNSTAYWGCFRPVIT</sequence>
<organism evidence="1 2">
    <name type="scientific">Ensete ventricosum</name>
    <name type="common">Abyssinian banana</name>
    <name type="synonym">Musa ensete</name>
    <dbReference type="NCBI Taxonomy" id="4639"/>
    <lineage>
        <taxon>Eukaryota</taxon>
        <taxon>Viridiplantae</taxon>
        <taxon>Streptophyta</taxon>
        <taxon>Embryophyta</taxon>
        <taxon>Tracheophyta</taxon>
        <taxon>Spermatophyta</taxon>
        <taxon>Magnoliopsida</taxon>
        <taxon>Liliopsida</taxon>
        <taxon>Zingiberales</taxon>
        <taxon>Musaceae</taxon>
        <taxon>Ensete</taxon>
    </lineage>
</organism>
<evidence type="ECO:0000313" key="2">
    <source>
        <dbReference type="Proteomes" id="UP000287651"/>
    </source>
</evidence>
<dbReference type="AlphaFoldDB" id="A0A427AR28"/>
<dbReference type="EMBL" id="AMZH03001622">
    <property type="protein sequence ID" value="RRT78643.1"/>
    <property type="molecule type" value="Genomic_DNA"/>
</dbReference>
<name>A0A427AR28_ENSVE</name>
<reference evidence="1 2" key="1">
    <citation type="journal article" date="2014" name="Agronomy (Basel)">
        <title>A Draft Genome Sequence for Ensete ventricosum, the Drought-Tolerant Tree Against Hunger.</title>
        <authorList>
            <person name="Harrison J."/>
            <person name="Moore K.A."/>
            <person name="Paszkiewicz K."/>
            <person name="Jones T."/>
            <person name="Grant M."/>
            <person name="Ambacheew D."/>
            <person name="Muzemil S."/>
            <person name="Studholme D.J."/>
        </authorList>
    </citation>
    <scope>NUCLEOTIDE SEQUENCE [LARGE SCALE GENOMIC DNA]</scope>
</reference>
<dbReference type="Proteomes" id="UP000287651">
    <property type="component" value="Unassembled WGS sequence"/>
</dbReference>
<proteinExistence type="predicted"/>
<evidence type="ECO:0000313" key="1">
    <source>
        <dbReference type="EMBL" id="RRT78643.1"/>
    </source>
</evidence>
<comment type="caution">
    <text evidence="1">The sequence shown here is derived from an EMBL/GenBank/DDBJ whole genome shotgun (WGS) entry which is preliminary data.</text>
</comment>
<gene>
    <name evidence="1" type="ORF">B296_00017585</name>
</gene>
<protein>
    <submittedName>
        <fullName evidence="1">Uncharacterized protein</fullName>
    </submittedName>
</protein>
<accession>A0A427AR28</accession>